<name>A0A9D5DGP4_9CRYT</name>
<accession>A0A9D5DGP4</accession>
<dbReference type="InterPro" id="IPR011989">
    <property type="entry name" value="ARM-like"/>
</dbReference>
<comment type="similarity">
    <text evidence="2">Belongs to the adaptor complexes large subunit family.</text>
</comment>
<dbReference type="EMBL" id="JAPCXC010000087">
    <property type="protein sequence ID" value="KAJ1605903.1"/>
    <property type="molecule type" value="Genomic_DNA"/>
</dbReference>
<dbReference type="Gene3D" id="1.25.10.10">
    <property type="entry name" value="Leucine-rich Repeat Variant"/>
    <property type="match status" value="1"/>
</dbReference>
<dbReference type="GO" id="GO:0006886">
    <property type="term" value="P:intracellular protein transport"/>
    <property type="evidence" value="ECO:0007669"/>
    <property type="project" value="InterPro"/>
</dbReference>
<evidence type="ECO:0000313" key="8">
    <source>
        <dbReference type="EMBL" id="KAJ1605903.1"/>
    </source>
</evidence>
<dbReference type="SUPFAM" id="SSF48371">
    <property type="entry name" value="ARM repeat"/>
    <property type="match status" value="1"/>
</dbReference>
<dbReference type="OrthoDB" id="10254310at2759"/>
<evidence type="ECO:0000256" key="2">
    <source>
        <dbReference type="ARBA" id="ARBA00006613"/>
    </source>
</evidence>
<evidence type="ECO:0000259" key="6">
    <source>
        <dbReference type="Pfam" id="PF01602"/>
    </source>
</evidence>
<dbReference type="Proteomes" id="UP001067231">
    <property type="component" value="Unassembled WGS sequence"/>
</dbReference>
<evidence type="ECO:0000256" key="4">
    <source>
        <dbReference type="ARBA" id="ARBA00022927"/>
    </source>
</evidence>
<organism evidence="8">
    <name type="scientific">Cryptosporidium canis</name>
    <dbReference type="NCBI Taxonomy" id="195482"/>
    <lineage>
        <taxon>Eukaryota</taxon>
        <taxon>Sar</taxon>
        <taxon>Alveolata</taxon>
        <taxon>Apicomplexa</taxon>
        <taxon>Conoidasida</taxon>
        <taxon>Coccidia</taxon>
        <taxon>Eucoccidiorida</taxon>
        <taxon>Eimeriorina</taxon>
        <taxon>Cryptosporidiidae</taxon>
        <taxon>Cryptosporidium</taxon>
    </lineage>
</organism>
<comment type="subcellular location">
    <subcellularLocation>
        <location evidence="1">Endomembrane system</location>
    </subcellularLocation>
</comment>
<protein>
    <submittedName>
        <fullName evidence="8">Beta-adaptin AP complex subunit-related protein</fullName>
    </submittedName>
</protein>
<dbReference type="InterPro" id="IPR012295">
    <property type="entry name" value="TBP_dom_sf"/>
</dbReference>
<proteinExistence type="inferred from homology"/>
<evidence type="ECO:0000256" key="1">
    <source>
        <dbReference type="ARBA" id="ARBA00004308"/>
    </source>
</evidence>
<dbReference type="GO" id="GO:0030131">
    <property type="term" value="C:clathrin adaptor complex"/>
    <property type="evidence" value="ECO:0007669"/>
    <property type="project" value="InterPro"/>
</dbReference>
<dbReference type="PANTHER" id="PTHR11134">
    <property type="entry name" value="ADAPTOR COMPLEX SUBUNIT BETA FAMILY MEMBER"/>
    <property type="match status" value="1"/>
</dbReference>
<keyword evidence="5" id="KW-0472">Membrane</keyword>
<reference evidence="8" key="1">
    <citation type="submission" date="2022-10" db="EMBL/GenBank/DDBJ databases">
        <title>Adaptive evolution leads to modifications in subtelomeric GC content in a zoonotic Cryptosporidium species.</title>
        <authorList>
            <person name="Li J."/>
            <person name="Feng Y."/>
            <person name="Xiao L."/>
        </authorList>
    </citation>
    <scope>NUCLEOTIDE SEQUENCE</scope>
    <source>
        <strain evidence="8">33844</strain>
    </source>
</reference>
<feature type="domain" description="Clathrin/coatomer adaptor adaptin-like N-terminal" evidence="6">
    <location>
        <begin position="46"/>
        <end position="447"/>
    </location>
</feature>
<evidence type="ECO:0000256" key="3">
    <source>
        <dbReference type="ARBA" id="ARBA00022448"/>
    </source>
</evidence>
<dbReference type="InterPro" id="IPR015151">
    <property type="entry name" value="B-adaptin_app_sub_C"/>
</dbReference>
<dbReference type="Pfam" id="PF09066">
    <property type="entry name" value="B2-adapt-app_C"/>
    <property type="match status" value="1"/>
</dbReference>
<feature type="domain" description="Beta-adaptin appendage C-terminal subdomain" evidence="7">
    <location>
        <begin position="744"/>
        <end position="845"/>
    </location>
</feature>
<keyword evidence="4" id="KW-0653">Protein transport</keyword>
<dbReference type="InterPro" id="IPR016024">
    <property type="entry name" value="ARM-type_fold"/>
</dbReference>
<dbReference type="Pfam" id="PF01602">
    <property type="entry name" value="Adaptin_N"/>
    <property type="match status" value="1"/>
</dbReference>
<dbReference type="InterPro" id="IPR026739">
    <property type="entry name" value="AP_beta"/>
</dbReference>
<sequence length="877" mass="100742">MRKGGISITYGDAEIAAQENAEPQNGGELFVDHRRGEVNDLYERLQDITLIKDREKRIELFEKAIALMTLGVDVSSLYSLMILASATQDQVEKKIIYLYLTHYAERNSDLALLMVNTLRKDSEDEDPVIRSLALRSFSSLKIPIAIEYIEPILKNGLNDPIGYVRKTAVMGCLKFFQYSKKDFSNTNLLEILTSMLDTELDPNTIINLVYVLNEINRDHGGATFSRHFILKILSNIKSFSEWSQYHVLQLISKNLSSLIRQPRSGPSDPGADHRVPPPDVFQVLNALEEVIRHSSANVLLVSVQIFISLTLPYPRLFSQVVQRIKGPLFTHASTSIPEISIVVYSHMRLLFSFFSKYSKNGSLLEDPRGSFYSPSSILCHYFDEFKQLLLRNGDPFYIQYIKLDLIPFLSSEESTEHILEELYHYSYELSNPCLVHKSIYLMALLTIKHIQIRLDSDSEGLDPSETLMDDHIVKTYINYTKDLMRSDRERVLSPALMGMELVSECFPWVIEELVGRYFQESLVEKLTFMTGGICSFVWIMARFPDYVYCDKARVLDYIVSNLLEVYEKNLGTIEDFVDRPSRIFSILITSSCKLLFHSPEDIRPILGKLLAFSIEKMDYPDVKDLALFYYRLLQFDYKIAKRVIQDDPNGDVPGRGVPTSISILGDYFHRWSRKDLFQEFNTCSIVSEHYKQIGVKFDFFGHCEKNETEDPHDDSVGVENRGVATGNSLRRLPKSKCLRFKQSVAMEPSEFERLWEKLEQSSCVEERLGHQSFEDFEFMAPLEDELSKQGVVCIASGQTDETSFKLFAFCGLEDPQSATDTICLCEIDLKYSAPERMFSISTRIKVDTPDTRDCNTSLYCNHLWSAIRDTFRSHLRP</sequence>
<evidence type="ECO:0000256" key="5">
    <source>
        <dbReference type="ARBA" id="ARBA00023136"/>
    </source>
</evidence>
<gene>
    <name evidence="8" type="ORF">OJ253_2938</name>
</gene>
<dbReference type="InterPro" id="IPR002553">
    <property type="entry name" value="Clathrin/coatomer_adapt-like_N"/>
</dbReference>
<dbReference type="GO" id="GO:0016192">
    <property type="term" value="P:vesicle-mediated transport"/>
    <property type="evidence" value="ECO:0007669"/>
    <property type="project" value="InterPro"/>
</dbReference>
<keyword evidence="3" id="KW-0813">Transport</keyword>
<dbReference type="Gene3D" id="3.30.310.10">
    <property type="entry name" value="TATA-Binding Protein"/>
    <property type="match status" value="1"/>
</dbReference>
<evidence type="ECO:0000259" key="7">
    <source>
        <dbReference type="Pfam" id="PF09066"/>
    </source>
</evidence>
<dbReference type="AlphaFoldDB" id="A0A9D5DGP4"/>
<comment type="caution">
    <text evidence="8">The sequence shown here is derived from an EMBL/GenBank/DDBJ whole genome shotgun (WGS) entry which is preliminary data.</text>
</comment>
<dbReference type="GO" id="GO:0012505">
    <property type="term" value="C:endomembrane system"/>
    <property type="evidence" value="ECO:0007669"/>
    <property type="project" value="UniProtKB-SubCell"/>
</dbReference>